<evidence type="ECO:0000313" key="2">
    <source>
        <dbReference type="Proteomes" id="UP000224460"/>
    </source>
</evidence>
<accession>A0AC61DBJ8</accession>
<organism evidence="1 2">
    <name type="scientific">Sporanaerobium hydrogeniformans</name>
    <dbReference type="NCBI Taxonomy" id="3072179"/>
    <lineage>
        <taxon>Bacteria</taxon>
        <taxon>Bacillati</taxon>
        <taxon>Bacillota</taxon>
        <taxon>Clostridia</taxon>
        <taxon>Lachnospirales</taxon>
        <taxon>Lachnospiraceae</taxon>
        <taxon>Sporanaerobium</taxon>
    </lineage>
</organism>
<sequence>MAWQFDNSKPIYIQLVEALKLQIISGTIPIGSKLISVRDMAEEAGVNPNTMQRALAELERENLVFSQRTTGRFVTEDENLVKELRRTFAMEKINELTTTLLQMGYSKNELIELIHSYLNKEE</sequence>
<gene>
    <name evidence="1" type="ORF">CS063_09900</name>
</gene>
<protein>
    <submittedName>
        <fullName evidence="1">GntR family transcriptional regulator</fullName>
    </submittedName>
</protein>
<comment type="caution">
    <text evidence="1">The sequence shown here is derived from an EMBL/GenBank/DDBJ whole genome shotgun (WGS) entry which is preliminary data.</text>
</comment>
<name>A0AC61DBJ8_9FIRM</name>
<proteinExistence type="predicted"/>
<dbReference type="EMBL" id="PEDL01000009">
    <property type="protein sequence ID" value="PHV70605.1"/>
    <property type="molecule type" value="Genomic_DNA"/>
</dbReference>
<evidence type="ECO:0000313" key="1">
    <source>
        <dbReference type="EMBL" id="PHV70605.1"/>
    </source>
</evidence>
<reference evidence="1" key="1">
    <citation type="submission" date="2017-10" db="EMBL/GenBank/DDBJ databases">
        <title>Genome sequence of cellulolytic Lachnospiraceae bacterium XHS1971 isolated from hotspring sediment.</title>
        <authorList>
            <person name="Vasudevan G."/>
            <person name="Joshi A.J."/>
            <person name="Hivarkar S."/>
            <person name="Lanjekar V.B."/>
            <person name="Dhakephalkar P.K."/>
            <person name="Dagar S."/>
        </authorList>
    </citation>
    <scope>NUCLEOTIDE SEQUENCE</scope>
    <source>
        <strain evidence="1">XHS1971</strain>
    </source>
</reference>
<keyword evidence="2" id="KW-1185">Reference proteome</keyword>
<dbReference type="Proteomes" id="UP000224460">
    <property type="component" value="Unassembled WGS sequence"/>
</dbReference>